<gene>
    <name evidence="4 7" type="primary">lptD</name>
    <name evidence="7" type="ORF">GQE98_09940</name>
</gene>
<evidence type="ECO:0000313" key="8">
    <source>
        <dbReference type="Proteomes" id="UP000476030"/>
    </source>
</evidence>
<feature type="domain" description="LptD C-terminal" evidence="5">
    <location>
        <begin position="294"/>
        <end position="660"/>
    </location>
</feature>
<feature type="signal peptide" evidence="4">
    <location>
        <begin position="1"/>
        <end position="24"/>
    </location>
</feature>
<keyword evidence="3 4" id="KW-0998">Cell outer membrane</keyword>
<sequence precursor="true">MRRMMPLTLAAALLLPVPVTLSFAADAVPTELDTSKEALLTADEVTYFNTEQRVEATGNVEIVQGDRILRSDRVIYDIGADTVRAEGNVVLMDPTGNVLFADNMDLENELKTGAIRDFKLLFTDRSRLAAHDAVRETENRTVLNKAVFTSCEPCREDPTRAPIWQIKSEKVIHDRTEKTITYRNAFLEFFGVPIVYTPYFSHPDPTVDRESGFLAPTAFTSSILGYGVTTPYYYVISEDKDMTITPTITSKEGVQMAAEYRQAVKSGKFQFDGSLTYVDEVDDNNIETGDKEFQGHIRGDGQFRIDDTWVWGYDVFRTSHDTYLEKYDISDEDTLTSYAYLAGQRGRNYSQLSAYSFQGLTEDDDAGETPIVPGWWNYSFVGEPNSFGGRFSADADALAIYRTDGQDTDRFSLEGGYHIPYTTSNGQVITFDTSLRGDLYYAHDILADPDDPSSATDQNDFYGRVVPSASVKWRYPFVRQAGTIRQMVEPIVEGVWSDVLGDNDTPNEDSLSFEFDDTNLFGSNRYAGLDEVETGARVNYGINMGVYGASGGYTTLLFGQSYNFSNNTGFENGTGLEDQFSDYVARLEIRPAHYLQLVNRIRLDHDSLYLARNEVTMKMGRTDDWFNLGYVYLRDDVNSLSQNKREEVYIEGKTKVAEFWSVYGSYRRNLVNSGNSVDGTIGFEYLDECFGFTLEASRSFTRDRDVEPNTSISFKFRLLPFN</sequence>
<organism evidence="7 8">
    <name type="scientific">Sneathiella litorea</name>
    <dbReference type="NCBI Taxonomy" id="2606216"/>
    <lineage>
        <taxon>Bacteria</taxon>
        <taxon>Pseudomonadati</taxon>
        <taxon>Pseudomonadota</taxon>
        <taxon>Alphaproteobacteria</taxon>
        <taxon>Sneathiellales</taxon>
        <taxon>Sneathiellaceae</taxon>
        <taxon>Sneathiella</taxon>
    </lineage>
</organism>
<dbReference type="InterPro" id="IPR020889">
    <property type="entry name" value="LipoPS_assembly_LptD"/>
</dbReference>
<reference evidence="7 8" key="1">
    <citation type="submission" date="2019-12" db="EMBL/GenBank/DDBJ databases">
        <title>Snethiella sp. nov. sp. isolated from sea sand.</title>
        <authorList>
            <person name="Kim J."/>
            <person name="Jeong S.E."/>
            <person name="Jung H.S."/>
            <person name="Jeon C.O."/>
        </authorList>
    </citation>
    <scope>NUCLEOTIDE SEQUENCE [LARGE SCALE GENOMIC DNA]</scope>
    <source>
        <strain evidence="7 8">DP05</strain>
    </source>
</reference>
<proteinExistence type="inferred from homology"/>
<evidence type="ECO:0000256" key="2">
    <source>
        <dbReference type="ARBA" id="ARBA00023136"/>
    </source>
</evidence>
<dbReference type="Gene3D" id="2.60.450.10">
    <property type="entry name" value="Lipopolysaccharide (LPS) transport protein A like domain"/>
    <property type="match status" value="1"/>
</dbReference>
<accession>A0A6L8W8Y1</accession>
<evidence type="ECO:0000256" key="3">
    <source>
        <dbReference type="ARBA" id="ARBA00023237"/>
    </source>
</evidence>
<evidence type="ECO:0000313" key="7">
    <source>
        <dbReference type="EMBL" id="MZR30953.1"/>
    </source>
</evidence>
<keyword evidence="8" id="KW-1185">Reference proteome</keyword>
<comment type="function">
    <text evidence="4">Involved in the assembly of lipopolysaccharide (LPS) at the surface of the outer membrane.</text>
</comment>
<dbReference type="GO" id="GO:0009279">
    <property type="term" value="C:cell outer membrane"/>
    <property type="evidence" value="ECO:0007669"/>
    <property type="project" value="UniProtKB-SubCell"/>
</dbReference>
<dbReference type="GO" id="GO:0043165">
    <property type="term" value="P:Gram-negative-bacterium-type cell outer membrane assembly"/>
    <property type="evidence" value="ECO:0007669"/>
    <property type="project" value="UniProtKB-UniRule"/>
</dbReference>
<dbReference type="Proteomes" id="UP000476030">
    <property type="component" value="Unassembled WGS sequence"/>
</dbReference>
<dbReference type="AlphaFoldDB" id="A0A6L8W8Y1"/>
<protein>
    <recommendedName>
        <fullName evidence="4">LPS-assembly protein LptD</fullName>
    </recommendedName>
</protein>
<dbReference type="InterPro" id="IPR007543">
    <property type="entry name" value="LptD_C"/>
</dbReference>
<dbReference type="InterPro" id="IPR005653">
    <property type="entry name" value="OstA-like_N"/>
</dbReference>
<keyword evidence="2 4" id="KW-0472">Membrane</keyword>
<comment type="subcellular location">
    <subcellularLocation>
        <location evidence="4">Cell outer membrane</location>
    </subcellularLocation>
</comment>
<feature type="chain" id="PRO_5027187654" description="LPS-assembly protein LptD" evidence="4">
    <location>
        <begin position="25"/>
        <end position="722"/>
    </location>
</feature>
<dbReference type="EMBL" id="WTUW01000002">
    <property type="protein sequence ID" value="MZR30953.1"/>
    <property type="molecule type" value="Genomic_DNA"/>
</dbReference>
<dbReference type="Pfam" id="PF13100">
    <property type="entry name" value="OstA_2"/>
    <property type="match status" value="1"/>
</dbReference>
<comment type="caution">
    <text evidence="4">Lacks conserved residue(s) required for the propagation of feature annotation.</text>
</comment>
<dbReference type="GO" id="GO:1990351">
    <property type="term" value="C:transporter complex"/>
    <property type="evidence" value="ECO:0007669"/>
    <property type="project" value="TreeGrafter"/>
</dbReference>
<comment type="subunit">
    <text evidence="4">Component of the lipopolysaccharide transport and assembly complex.</text>
</comment>
<comment type="caution">
    <text evidence="7">The sequence shown here is derived from an EMBL/GenBank/DDBJ whole genome shotgun (WGS) entry which is preliminary data.</text>
</comment>
<evidence type="ECO:0000256" key="1">
    <source>
        <dbReference type="ARBA" id="ARBA00022729"/>
    </source>
</evidence>
<feature type="domain" description="Organic solvent tolerance-like N-terminal" evidence="6">
    <location>
        <begin position="36"/>
        <end position="117"/>
    </location>
</feature>
<evidence type="ECO:0000256" key="4">
    <source>
        <dbReference type="HAMAP-Rule" id="MF_01411"/>
    </source>
</evidence>
<comment type="similarity">
    <text evidence="4">Belongs to the LptD family.</text>
</comment>
<keyword evidence="1 4" id="KW-0732">Signal</keyword>
<evidence type="ECO:0000259" key="6">
    <source>
        <dbReference type="Pfam" id="PF13100"/>
    </source>
</evidence>
<name>A0A6L8W8Y1_9PROT</name>
<dbReference type="HAMAP" id="MF_01411">
    <property type="entry name" value="LPS_assembly_LptD"/>
    <property type="match status" value="1"/>
</dbReference>
<dbReference type="InterPro" id="IPR050218">
    <property type="entry name" value="LptD"/>
</dbReference>
<dbReference type="Pfam" id="PF04453">
    <property type="entry name" value="LptD"/>
    <property type="match status" value="1"/>
</dbReference>
<dbReference type="PANTHER" id="PTHR30189:SF1">
    <property type="entry name" value="LPS-ASSEMBLY PROTEIN LPTD"/>
    <property type="match status" value="1"/>
</dbReference>
<evidence type="ECO:0000259" key="5">
    <source>
        <dbReference type="Pfam" id="PF04453"/>
    </source>
</evidence>
<dbReference type="GO" id="GO:0015920">
    <property type="term" value="P:lipopolysaccharide transport"/>
    <property type="evidence" value="ECO:0007669"/>
    <property type="project" value="InterPro"/>
</dbReference>
<dbReference type="PANTHER" id="PTHR30189">
    <property type="entry name" value="LPS-ASSEMBLY PROTEIN"/>
    <property type="match status" value="1"/>
</dbReference>